<feature type="compositionally biased region" description="Basic residues" evidence="6">
    <location>
        <begin position="8"/>
        <end position="20"/>
    </location>
</feature>
<evidence type="ECO:0000256" key="4">
    <source>
        <dbReference type="ARBA" id="ARBA00035174"/>
    </source>
</evidence>
<gene>
    <name evidence="5" type="primary">rpmB</name>
    <name evidence="7" type="ORF">D9V65_00360</name>
</gene>
<dbReference type="GO" id="GO:1990904">
    <property type="term" value="C:ribonucleoprotein complex"/>
    <property type="evidence" value="ECO:0007669"/>
    <property type="project" value="UniProtKB-KW"/>
</dbReference>
<dbReference type="GO" id="GO:0006412">
    <property type="term" value="P:translation"/>
    <property type="evidence" value="ECO:0007669"/>
    <property type="project" value="UniProtKB-UniRule"/>
</dbReference>
<feature type="region of interest" description="Disordered" evidence="6">
    <location>
        <begin position="1"/>
        <end position="20"/>
    </location>
</feature>
<evidence type="ECO:0000313" key="7">
    <source>
        <dbReference type="EMBL" id="QCI19208.1"/>
    </source>
</evidence>
<evidence type="ECO:0000256" key="2">
    <source>
        <dbReference type="ARBA" id="ARBA00022980"/>
    </source>
</evidence>
<dbReference type="AlphaFoldDB" id="A0A4D6XXL4"/>
<sequence>MSKICQITKRKSMTGHNRSHAMNATKRKFFLNLKVHKFWIPSEKRFIKLKISTKGIREIEKKGIMHFMNTIRKKK</sequence>
<dbReference type="Pfam" id="PF00830">
    <property type="entry name" value="Ribosomal_L28"/>
    <property type="match status" value="1"/>
</dbReference>
<comment type="similarity">
    <text evidence="1 5">Belongs to the bacterial ribosomal protein bL28 family.</text>
</comment>
<dbReference type="GO" id="GO:0003735">
    <property type="term" value="F:structural constituent of ribosome"/>
    <property type="evidence" value="ECO:0007669"/>
    <property type="project" value="InterPro"/>
</dbReference>
<evidence type="ECO:0000256" key="5">
    <source>
        <dbReference type="HAMAP-Rule" id="MF_00373"/>
    </source>
</evidence>
<dbReference type="FunFam" id="2.30.170.40:FF:000001">
    <property type="entry name" value="50S ribosomal protein L28"/>
    <property type="match status" value="1"/>
</dbReference>
<reference evidence="7 8" key="1">
    <citation type="submission" date="2018-10" db="EMBL/GenBank/DDBJ databases">
        <title>Comparative functional genomics of the obligate endosymbiont Buchnera aphidicola.</title>
        <authorList>
            <person name="Chong R.A."/>
        </authorList>
    </citation>
    <scope>NUCLEOTIDE SEQUENCE [LARGE SCALE GENOMIC DNA]</scope>
    <source>
        <strain evidence="7 8">Aoe</strain>
    </source>
</reference>
<dbReference type="InterPro" id="IPR050096">
    <property type="entry name" value="Bacterial_rp_bL28"/>
</dbReference>
<keyword evidence="2 5" id="KW-0689">Ribosomal protein</keyword>
<dbReference type="Proteomes" id="UP000298677">
    <property type="component" value="Chromosome"/>
</dbReference>
<evidence type="ECO:0000256" key="3">
    <source>
        <dbReference type="ARBA" id="ARBA00023274"/>
    </source>
</evidence>
<dbReference type="NCBIfam" id="TIGR00009">
    <property type="entry name" value="L28"/>
    <property type="match status" value="1"/>
</dbReference>
<organism evidence="7 8">
    <name type="scientific">Buchnera aphidicola</name>
    <name type="common">Anoecia oenotherae</name>
    <dbReference type="NCBI Taxonomy" id="1241833"/>
    <lineage>
        <taxon>Bacteria</taxon>
        <taxon>Pseudomonadati</taxon>
        <taxon>Pseudomonadota</taxon>
        <taxon>Gammaproteobacteria</taxon>
        <taxon>Enterobacterales</taxon>
        <taxon>Erwiniaceae</taxon>
        <taxon>Buchnera</taxon>
    </lineage>
</organism>
<keyword evidence="3 5" id="KW-0687">Ribonucleoprotein</keyword>
<dbReference type="RefSeq" id="WP_158341615.1">
    <property type="nucleotide sequence ID" value="NZ_CP033012.1"/>
</dbReference>
<evidence type="ECO:0000256" key="6">
    <source>
        <dbReference type="SAM" id="MobiDB-lite"/>
    </source>
</evidence>
<dbReference type="InterPro" id="IPR037147">
    <property type="entry name" value="Ribosomal_bL28_sf"/>
</dbReference>
<evidence type="ECO:0000256" key="1">
    <source>
        <dbReference type="ARBA" id="ARBA00008760"/>
    </source>
</evidence>
<protein>
    <recommendedName>
        <fullName evidence="4 5">Large ribosomal subunit protein bL28</fullName>
    </recommendedName>
</protein>
<dbReference type="PANTHER" id="PTHR39080">
    <property type="entry name" value="50S RIBOSOMAL PROTEIN L28"/>
    <property type="match status" value="1"/>
</dbReference>
<dbReference type="HAMAP" id="MF_00373">
    <property type="entry name" value="Ribosomal_bL28"/>
    <property type="match status" value="1"/>
</dbReference>
<dbReference type="GO" id="GO:0005840">
    <property type="term" value="C:ribosome"/>
    <property type="evidence" value="ECO:0007669"/>
    <property type="project" value="UniProtKB-KW"/>
</dbReference>
<proteinExistence type="inferred from homology"/>
<name>A0A4D6XXL4_9GAMM</name>
<accession>A0A4D6XXL4</accession>
<dbReference type="PANTHER" id="PTHR39080:SF1">
    <property type="entry name" value="LARGE RIBOSOMAL SUBUNIT PROTEIN BL28A"/>
    <property type="match status" value="1"/>
</dbReference>
<dbReference type="SUPFAM" id="SSF143800">
    <property type="entry name" value="L28p-like"/>
    <property type="match status" value="1"/>
</dbReference>
<dbReference type="InterPro" id="IPR026569">
    <property type="entry name" value="Ribosomal_bL28"/>
</dbReference>
<dbReference type="InterPro" id="IPR034704">
    <property type="entry name" value="Ribosomal_bL28/bL31-like_sf"/>
</dbReference>
<evidence type="ECO:0000313" key="8">
    <source>
        <dbReference type="Proteomes" id="UP000298677"/>
    </source>
</evidence>
<dbReference type="InterPro" id="IPR001383">
    <property type="entry name" value="Ribosomal_bL28_bact-type"/>
</dbReference>
<dbReference type="EMBL" id="CP033012">
    <property type="protein sequence ID" value="QCI19208.1"/>
    <property type="molecule type" value="Genomic_DNA"/>
</dbReference>
<dbReference type="OrthoDB" id="9805609at2"/>
<dbReference type="Gene3D" id="2.30.170.40">
    <property type="entry name" value="Ribosomal protein L28/L24"/>
    <property type="match status" value="1"/>
</dbReference>
<keyword evidence="8" id="KW-1185">Reference proteome</keyword>